<comment type="caution">
    <text evidence="7">The sequence shown here is derived from an EMBL/GenBank/DDBJ whole genome shotgun (WGS) entry which is preliminary data.</text>
</comment>
<keyword evidence="4 6" id="KW-1133">Transmembrane helix</keyword>
<proteinExistence type="inferred from homology"/>
<dbReference type="VEuPathDB" id="FungiDB:PSHT_09820"/>
<dbReference type="InterPro" id="IPR005016">
    <property type="entry name" value="TDE1/TMS"/>
</dbReference>
<feature type="transmembrane region" description="Helical" evidence="6">
    <location>
        <begin position="68"/>
        <end position="91"/>
    </location>
</feature>
<dbReference type="Proteomes" id="UP000238274">
    <property type="component" value="Unassembled WGS sequence"/>
</dbReference>
<evidence type="ECO:0000256" key="6">
    <source>
        <dbReference type="SAM" id="Phobius"/>
    </source>
</evidence>
<keyword evidence="8" id="KW-1185">Reference proteome</keyword>
<evidence type="ECO:0000256" key="3">
    <source>
        <dbReference type="ARBA" id="ARBA00022692"/>
    </source>
</evidence>
<evidence type="ECO:0000256" key="5">
    <source>
        <dbReference type="ARBA" id="ARBA00023136"/>
    </source>
</evidence>
<sequence>ENQGDTQQASIDRFHLWGHGCTSFDSPTGGSQWYGMLSCLSGLVFFCTSQAASAFCKSCNFSSSIATRITYCLILTLNSLLAWIMLTPFAIKKTRKLEL</sequence>
<reference evidence="8" key="2">
    <citation type="journal article" date="2018" name="BMC Genomics">
        <title>Genomic insights into host adaptation between the wheat stripe rust pathogen (Puccinia striiformis f. sp. tritici) and the barley stripe rust pathogen (Puccinia striiformis f. sp. hordei).</title>
        <authorList>
            <person name="Xia C."/>
            <person name="Wang M."/>
            <person name="Yin C."/>
            <person name="Cornejo O.E."/>
            <person name="Hulbert S.H."/>
            <person name="Chen X."/>
        </authorList>
    </citation>
    <scope>NUCLEOTIDE SEQUENCE [LARGE SCALE GENOMIC DNA]</scope>
    <source>
        <strain evidence="8">93TX-2</strain>
    </source>
</reference>
<protein>
    <submittedName>
        <fullName evidence="7">Uncharacterized protein</fullName>
    </submittedName>
</protein>
<evidence type="ECO:0000256" key="4">
    <source>
        <dbReference type="ARBA" id="ARBA00022989"/>
    </source>
</evidence>
<organism evidence="7 8">
    <name type="scientific">Puccinia striiformis</name>
    <dbReference type="NCBI Taxonomy" id="27350"/>
    <lineage>
        <taxon>Eukaryota</taxon>
        <taxon>Fungi</taxon>
        <taxon>Dikarya</taxon>
        <taxon>Basidiomycota</taxon>
        <taxon>Pucciniomycotina</taxon>
        <taxon>Pucciniomycetes</taxon>
        <taxon>Pucciniales</taxon>
        <taxon>Pucciniaceae</taxon>
        <taxon>Puccinia</taxon>
    </lineage>
</organism>
<evidence type="ECO:0000313" key="7">
    <source>
        <dbReference type="EMBL" id="POW07722.1"/>
    </source>
</evidence>
<reference evidence="7 8" key="1">
    <citation type="submission" date="2017-12" db="EMBL/GenBank/DDBJ databases">
        <title>Gene loss provides genomic basis for host adaptation in cereal stripe rust fungi.</title>
        <authorList>
            <person name="Xia C."/>
        </authorList>
    </citation>
    <scope>NUCLEOTIDE SEQUENCE [LARGE SCALE GENOMIC DNA]</scope>
    <source>
        <strain evidence="7 8">93TX-2</strain>
    </source>
</reference>
<evidence type="ECO:0000256" key="2">
    <source>
        <dbReference type="ARBA" id="ARBA00006665"/>
    </source>
</evidence>
<dbReference type="OrthoDB" id="5963193at2759"/>
<evidence type="ECO:0000256" key="1">
    <source>
        <dbReference type="ARBA" id="ARBA00004141"/>
    </source>
</evidence>
<keyword evidence="5 6" id="KW-0472">Membrane</keyword>
<gene>
    <name evidence="7" type="ORF">PSHT_09820</name>
</gene>
<dbReference type="EMBL" id="PKSM01000144">
    <property type="protein sequence ID" value="POW07722.1"/>
    <property type="molecule type" value="Genomic_DNA"/>
</dbReference>
<dbReference type="GO" id="GO:0016020">
    <property type="term" value="C:membrane"/>
    <property type="evidence" value="ECO:0007669"/>
    <property type="project" value="UniProtKB-SubCell"/>
</dbReference>
<keyword evidence="3 6" id="KW-0812">Transmembrane</keyword>
<evidence type="ECO:0000313" key="8">
    <source>
        <dbReference type="Proteomes" id="UP000238274"/>
    </source>
</evidence>
<reference evidence="8" key="3">
    <citation type="journal article" date="2018" name="Mol. Plant Microbe Interact.">
        <title>Genome sequence resources for the wheat stripe rust pathogen (Puccinia striiformis f. sp. tritici) and the barley stripe rust pathogen (Puccinia striiformis f. sp. hordei).</title>
        <authorList>
            <person name="Xia C."/>
            <person name="Wang M."/>
            <person name="Yin C."/>
            <person name="Cornejo O.E."/>
            <person name="Hulbert S.H."/>
            <person name="Chen X."/>
        </authorList>
    </citation>
    <scope>NUCLEOTIDE SEQUENCE [LARGE SCALE GENOMIC DNA]</scope>
    <source>
        <strain evidence="8">93TX-2</strain>
    </source>
</reference>
<dbReference type="AlphaFoldDB" id="A0A2S4VDW2"/>
<comment type="similarity">
    <text evidence="2">Belongs to the TDE1 family.</text>
</comment>
<feature type="non-terminal residue" evidence="7">
    <location>
        <position position="1"/>
    </location>
</feature>
<accession>A0A2S4VDW2</accession>
<dbReference type="Pfam" id="PF03348">
    <property type="entry name" value="Serinc"/>
    <property type="match status" value="1"/>
</dbReference>
<name>A0A2S4VDW2_9BASI</name>
<feature type="transmembrane region" description="Helical" evidence="6">
    <location>
        <begin position="33"/>
        <end position="56"/>
    </location>
</feature>
<comment type="subcellular location">
    <subcellularLocation>
        <location evidence="1">Membrane</location>
        <topology evidence="1">Multi-pass membrane protein</topology>
    </subcellularLocation>
</comment>